<dbReference type="Proteomes" id="UP000095759">
    <property type="component" value="Unassembled WGS sequence"/>
</dbReference>
<dbReference type="OrthoDB" id="3297514at2"/>
<evidence type="ECO:0000313" key="3">
    <source>
        <dbReference type="Proteomes" id="UP000095759"/>
    </source>
</evidence>
<dbReference type="AlphaFoldDB" id="A0A1E5P7C9"/>
<evidence type="ECO:0000256" key="1">
    <source>
        <dbReference type="SAM" id="MobiDB-lite"/>
    </source>
</evidence>
<proteinExistence type="predicted"/>
<dbReference type="EMBL" id="MEHJ01000001">
    <property type="protein sequence ID" value="OEJ25294.1"/>
    <property type="molecule type" value="Genomic_DNA"/>
</dbReference>
<gene>
    <name evidence="2" type="ORF">AS594_13125</name>
</gene>
<protein>
    <submittedName>
        <fullName evidence="2">Uncharacterized protein</fullName>
    </submittedName>
</protein>
<name>A0A1E5P7C9_9ACTN</name>
<keyword evidence="3" id="KW-1185">Reference proteome</keyword>
<accession>A0A1E5P7C9</accession>
<evidence type="ECO:0000313" key="2">
    <source>
        <dbReference type="EMBL" id="OEJ25294.1"/>
    </source>
</evidence>
<feature type="region of interest" description="Disordered" evidence="1">
    <location>
        <begin position="169"/>
        <end position="188"/>
    </location>
</feature>
<organism evidence="2 3">
    <name type="scientific">Streptomyces agglomeratus</name>
    <dbReference type="NCBI Taxonomy" id="285458"/>
    <lineage>
        <taxon>Bacteria</taxon>
        <taxon>Bacillati</taxon>
        <taxon>Actinomycetota</taxon>
        <taxon>Actinomycetes</taxon>
        <taxon>Kitasatosporales</taxon>
        <taxon>Streptomycetaceae</taxon>
        <taxon>Streptomyces</taxon>
    </lineage>
</organism>
<reference evidence="2 3" key="1">
    <citation type="submission" date="2016-08" db="EMBL/GenBank/DDBJ databases">
        <title>Complete genome sequence of Streptomyces agglomeratus strain 6-3-2, a novel anti-MRSA actinomycete isolated from Wuli of Tebit, China.</title>
        <authorList>
            <person name="Chen X."/>
        </authorList>
    </citation>
    <scope>NUCLEOTIDE SEQUENCE [LARGE SCALE GENOMIC DNA]</scope>
    <source>
        <strain evidence="2 3">6-3-2</strain>
    </source>
</reference>
<dbReference type="STRING" id="285458.BGM19_23685"/>
<sequence>MSRTTAYRVLGPTWGVAVDLTADSEVVAAPPHAGDRVGARTWLDVAPVLDHPPADRTGLRLTPAEGGRLRQGAGLAAGAVEAVLPPGRHVVLTVHRVLFPEADFRAEGLIGAMLTWCEEEFGIDLPGGAVVFDRDADRFVHAWEEPGPVRDLARVRVVRPARDLLGHPLPVRARRGRAQGDATGRQQP</sequence>
<comment type="caution">
    <text evidence="2">The sequence shown here is derived from an EMBL/GenBank/DDBJ whole genome shotgun (WGS) entry which is preliminary data.</text>
</comment>
<dbReference type="RefSeq" id="WP_069932926.1">
    <property type="nucleotide sequence ID" value="NZ_MEHJ01000001.1"/>
</dbReference>